<evidence type="ECO:0000313" key="1">
    <source>
        <dbReference type="EMBL" id="KAH0917327.1"/>
    </source>
</evidence>
<gene>
    <name evidence="1" type="ORF">HID58_024987</name>
</gene>
<reference evidence="1 2" key="1">
    <citation type="submission" date="2021-05" db="EMBL/GenBank/DDBJ databases">
        <title>Genome Assembly of Synthetic Allotetraploid Brassica napus Reveals Homoeologous Exchanges between Subgenomes.</title>
        <authorList>
            <person name="Davis J.T."/>
        </authorList>
    </citation>
    <scope>NUCLEOTIDE SEQUENCE [LARGE SCALE GENOMIC DNA]</scope>
    <source>
        <strain evidence="2">cv. Da-Ae</strain>
        <tissue evidence="1">Seedling</tissue>
    </source>
</reference>
<proteinExistence type="predicted"/>
<keyword evidence="2" id="KW-1185">Reference proteome</keyword>
<organism evidence="1 2">
    <name type="scientific">Brassica napus</name>
    <name type="common">Rape</name>
    <dbReference type="NCBI Taxonomy" id="3708"/>
    <lineage>
        <taxon>Eukaryota</taxon>
        <taxon>Viridiplantae</taxon>
        <taxon>Streptophyta</taxon>
        <taxon>Embryophyta</taxon>
        <taxon>Tracheophyta</taxon>
        <taxon>Spermatophyta</taxon>
        <taxon>Magnoliopsida</taxon>
        <taxon>eudicotyledons</taxon>
        <taxon>Gunneridae</taxon>
        <taxon>Pentapetalae</taxon>
        <taxon>rosids</taxon>
        <taxon>malvids</taxon>
        <taxon>Brassicales</taxon>
        <taxon>Brassicaceae</taxon>
        <taxon>Brassiceae</taxon>
        <taxon>Brassica</taxon>
    </lineage>
</organism>
<dbReference type="EMBL" id="JAGKQM010000007">
    <property type="protein sequence ID" value="KAH0917327.1"/>
    <property type="molecule type" value="Genomic_DNA"/>
</dbReference>
<accession>A0ABQ8CJR9</accession>
<name>A0ABQ8CJR9_BRANA</name>
<sequence length="151" mass="16742">MSTVTNGEETMWCGHCGVNTPTRHEGKAGSVKCYKTQLWFLAKEVDVSKNIKLTNQFVLLTDLKSRRCSSTSLRLLRSVKPETGVEMIILDAEVDQGASRTGSAFTFVTCNNANVVGVLRVKFMARENLMLHGLNHHKSMEHHLPGLPATE</sequence>
<protein>
    <submittedName>
        <fullName evidence="1">Uncharacterized protein</fullName>
    </submittedName>
</protein>
<dbReference type="Proteomes" id="UP000824890">
    <property type="component" value="Unassembled WGS sequence"/>
</dbReference>
<comment type="caution">
    <text evidence="1">The sequence shown here is derived from an EMBL/GenBank/DDBJ whole genome shotgun (WGS) entry which is preliminary data.</text>
</comment>
<evidence type="ECO:0000313" key="2">
    <source>
        <dbReference type="Proteomes" id="UP000824890"/>
    </source>
</evidence>
<feature type="non-terminal residue" evidence="1">
    <location>
        <position position="151"/>
    </location>
</feature>